<protein>
    <submittedName>
        <fullName evidence="2">Curli biogenesis system outer membrane secretion channel CsgG</fullName>
    </submittedName>
</protein>
<sequence length="246" mass="25315">MPSIGDNSAKTVATGSAGGATAQNASSKLEKCDKPLGTIAIVEDTTQPWFGYFRQQYQLQSTTPVLRLIVQQSNCFVVVERGRAMGNMNTERELQARGELRNGSNFGKGQMVSADYSLSPSVTISQKGTGGAGGFGGGLIGAIGSVVAAGMKSNEASTMLLMVDNRSGVQLAAAEGSAKNFDMSGGFGFLGSSFGGGAGGFTNTPQGKVLVAAFMDSYNNIVRATRNYVAQNVEGGLGKGGKLKVN</sequence>
<dbReference type="GO" id="GO:0030288">
    <property type="term" value="C:outer membrane-bounded periplasmic space"/>
    <property type="evidence" value="ECO:0007669"/>
    <property type="project" value="InterPro"/>
</dbReference>
<feature type="region of interest" description="Disordered" evidence="1">
    <location>
        <begin position="1"/>
        <end position="28"/>
    </location>
</feature>
<keyword evidence="3" id="KW-1185">Reference proteome</keyword>
<feature type="compositionally biased region" description="Low complexity" evidence="1">
    <location>
        <begin position="8"/>
        <end position="27"/>
    </location>
</feature>
<name>A0A239I3V1_9BURK</name>
<evidence type="ECO:0000313" key="2">
    <source>
        <dbReference type="EMBL" id="SNS88052.1"/>
    </source>
</evidence>
<evidence type="ECO:0000313" key="3">
    <source>
        <dbReference type="Proteomes" id="UP000198284"/>
    </source>
</evidence>
<evidence type="ECO:0000256" key="1">
    <source>
        <dbReference type="SAM" id="MobiDB-lite"/>
    </source>
</evidence>
<dbReference type="Pfam" id="PF03783">
    <property type="entry name" value="CsgG"/>
    <property type="match status" value="1"/>
</dbReference>
<gene>
    <name evidence="2" type="ORF">SAMN06265795_10897</name>
</gene>
<dbReference type="AlphaFoldDB" id="A0A239I3V1"/>
<proteinExistence type="predicted"/>
<organism evidence="2 3">
    <name type="scientific">Noviherbaspirillum humi</name>
    <dbReference type="NCBI Taxonomy" id="1688639"/>
    <lineage>
        <taxon>Bacteria</taxon>
        <taxon>Pseudomonadati</taxon>
        <taxon>Pseudomonadota</taxon>
        <taxon>Betaproteobacteria</taxon>
        <taxon>Burkholderiales</taxon>
        <taxon>Oxalobacteraceae</taxon>
        <taxon>Noviherbaspirillum</taxon>
    </lineage>
</organism>
<accession>A0A239I3V1</accession>
<dbReference type="EMBL" id="FZOT01000008">
    <property type="protein sequence ID" value="SNS88052.1"/>
    <property type="molecule type" value="Genomic_DNA"/>
</dbReference>
<dbReference type="Proteomes" id="UP000198284">
    <property type="component" value="Unassembled WGS sequence"/>
</dbReference>
<dbReference type="InterPro" id="IPR005534">
    <property type="entry name" value="Curli_assmbl/transp-comp_CsgG"/>
</dbReference>
<reference evidence="2 3" key="1">
    <citation type="submission" date="2017-06" db="EMBL/GenBank/DDBJ databases">
        <authorList>
            <person name="Kim H.J."/>
            <person name="Triplett B.A."/>
        </authorList>
    </citation>
    <scope>NUCLEOTIDE SEQUENCE [LARGE SCALE GENOMIC DNA]</scope>
    <source>
        <strain evidence="2 3">U15</strain>
    </source>
</reference>